<feature type="transmembrane region" description="Helical" evidence="1">
    <location>
        <begin position="167"/>
        <end position="193"/>
    </location>
</feature>
<keyword evidence="4" id="KW-1185">Reference proteome</keyword>
<feature type="transmembrane region" description="Helical" evidence="1">
    <location>
        <begin position="128"/>
        <end position="146"/>
    </location>
</feature>
<evidence type="ECO:0000313" key="4">
    <source>
        <dbReference type="Proteomes" id="UP001065549"/>
    </source>
</evidence>
<feature type="transmembrane region" description="Helical" evidence="1">
    <location>
        <begin position="213"/>
        <end position="240"/>
    </location>
</feature>
<feature type="transmembrane region" description="Helical" evidence="1">
    <location>
        <begin position="90"/>
        <end position="108"/>
    </location>
</feature>
<protein>
    <submittedName>
        <fullName evidence="2">Uncharacterized protein</fullName>
    </submittedName>
</protein>
<feature type="transmembrane region" description="Helical" evidence="1">
    <location>
        <begin position="267"/>
        <end position="289"/>
    </location>
</feature>
<dbReference type="Proteomes" id="UP001065549">
    <property type="component" value="Unassembled WGS sequence"/>
</dbReference>
<evidence type="ECO:0000313" key="3">
    <source>
        <dbReference type="EMBL" id="MCU7379359.1"/>
    </source>
</evidence>
<feature type="transmembrane region" description="Helical" evidence="1">
    <location>
        <begin position="60"/>
        <end position="78"/>
    </location>
</feature>
<evidence type="ECO:0000313" key="2">
    <source>
        <dbReference type="EMBL" id="MCU7376810.1"/>
    </source>
</evidence>
<proteinExistence type="predicted"/>
<organism evidence="2 4">
    <name type="scientific">Hominibacterium faecale</name>
    <dbReference type="NCBI Taxonomy" id="2839743"/>
    <lineage>
        <taxon>Bacteria</taxon>
        <taxon>Bacillati</taxon>
        <taxon>Bacillota</taxon>
        <taxon>Clostridia</taxon>
        <taxon>Peptostreptococcales</taxon>
        <taxon>Anaerovoracaceae</taxon>
        <taxon>Hominibacterium</taxon>
    </lineage>
</organism>
<gene>
    <name evidence="2" type="ORF">OBO34_00390</name>
    <name evidence="3" type="ORF">OBO34_13485</name>
</gene>
<accession>A0A9J6QLM6</accession>
<keyword evidence="1" id="KW-0812">Transmembrane</keyword>
<sequence length="329" mass="35506">MNERSVKKLTAAAAIVALIAALLLIYGAGVQNGLEAVAWPFTKIAAGLRTISLSGDAGNVAAIVLYLVICLIPCGFLVRRCIKKRASAADILLAFMSIWLLFLLYMMINPGRMTLLFSIPESIMQTAGSVTLSLLLYSFLIGYLALRLMHKIESRQSESLMKWMSGILTALAVFYTFLAVYGAVFACLAQSAGANAAYGYEGLDMGGQAISEALAIGLSALRLIPVLFILKTIFAAVAILDSMSGEPYSEAIVENTRRLSQNARNTVIASVICGLFLGAVQLLAGTWISKVEITIDFPFLPMILALAAMILARYMQEHNALYEDKQSII</sequence>
<reference evidence="2" key="1">
    <citation type="submission" date="2022-09" db="EMBL/GenBank/DDBJ databases">
        <title>Culturomic study of gut microbiota in children with autism spectrum disorder.</title>
        <authorList>
            <person name="Efimov B.A."/>
            <person name="Chaplin A.V."/>
            <person name="Sokolova S.R."/>
            <person name="Pikina A.P."/>
            <person name="Korzhanova M."/>
            <person name="Belova V."/>
            <person name="Korostin D."/>
        </authorList>
    </citation>
    <scope>NUCLEOTIDE SEQUENCE</scope>
    <source>
        <strain evidence="2">ASD5510</strain>
    </source>
</reference>
<keyword evidence="1" id="KW-0472">Membrane</keyword>
<keyword evidence="1" id="KW-1133">Transmembrane helix</keyword>
<feature type="transmembrane region" description="Helical" evidence="1">
    <location>
        <begin position="295"/>
        <end position="315"/>
    </location>
</feature>
<comment type="caution">
    <text evidence="2">The sequence shown here is derived from an EMBL/GenBank/DDBJ whole genome shotgun (WGS) entry which is preliminary data.</text>
</comment>
<name>A0A9J6QLM6_9FIRM</name>
<dbReference type="EMBL" id="JAOSHN010000005">
    <property type="protein sequence ID" value="MCU7379359.1"/>
    <property type="molecule type" value="Genomic_DNA"/>
</dbReference>
<dbReference type="EMBL" id="JAOSHN010000001">
    <property type="protein sequence ID" value="MCU7376810.1"/>
    <property type="molecule type" value="Genomic_DNA"/>
</dbReference>
<dbReference type="RefSeq" id="WP_148396086.1">
    <property type="nucleotide sequence ID" value="NZ_JAJAGH010000005.1"/>
</dbReference>
<dbReference type="AlphaFoldDB" id="A0A9J6QLM6"/>
<evidence type="ECO:0000256" key="1">
    <source>
        <dbReference type="SAM" id="Phobius"/>
    </source>
</evidence>